<feature type="compositionally biased region" description="Basic and acidic residues" evidence="1">
    <location>
        <begin position="157"/>
        <end position="167"/>
    </location>
</feature>
<feature type="region of interest" description="Disordered" evidence="1">
    <location>
        <begin position="289"/>
        <end position="325"/>
    </location>
</feature>
<feature type="region of interest" description="Disordered" evidence="1">
    <location>
        <begin position="472"/>
        <end position="505"/>
    </location>
</feature>
<dbReference type="VEuPathDB" id="PlasmoDB:AK88_04851"/>
<dbReference type="Proteomes" id="UP000054561">
    <property type="component" value="Unassembled WGS sequence"/>
</dbReference>
<reference evidence="3 4" key="1">
    <citation type="submission" date="2014-03" db="EMBL/GenBank/DDBJ databases">
        <title>The Genome Sequence of Plasmodium fragile nilgiri.</title>
        <authorList>
            <consortium name="The Broad Institute Genomics Platform"/>
            <consortium name="The Broad Institute Genome Sequencing Center for Infectious Disease"/>
            <person name="Neafsey D."/>
            <person name="Duraisingh M."/>
            <person name="Young S.K."/>
            <person name="Zeng Q."/>
            <person name="Gargeya S."/>
            <person name="Abouelleil A."/>
            <person name="Alvarado L."/>
            <person name="Chapman S.B."/>
            <person name="Gainer-Dewar J."/>
            <person name="Goldberg J."/>
            <person name="Griggs A."/>
            <person name="Gujja S."/>
            <person name="Hansen M."/>
            <person name="Howarth C."/>
            <person name="Imamovic A."/>
            <person name="Larimer J."/>
            <person name="Pearson M."/>
            <person name="Poon T.W."/>
            <person name="Priest M."/>
            <person name="Roberts A."/>
            <person name="Saif S."/>
            <person name="Shea T."/>
            <person name="Sykes S."/>
            <person name="Wortman J."/>
            <person name="Nusbaum C."/>
            <person name="Birren B."/>
        </authorList>
    </citation>
    <scope>NUCLEOTIDE SEQUENCE [LARGE SCALE GENOMIC DNA]</scope>
    <source>
        <strain evidence="4">nilgiri</strain>
    </source>
</reference>
<evidence type="ECO:0000313" key="3">
    <source>
        <dbReference type="EMBL" id="KJP85500.1"/>
    </source>
</evidence>
<feature type="region of interest" description="Disordered" evidence="1">
    <location>
        <begin position="554"/>
        <end position="588"/>
    </location>
</feature>
<dbReference type="PANTHER" id="PTHR44329:SF140">
    <property type="entry name" value="INACTIVE PROTEIN TYROSINE KINASE PTKL"/>
    <property type="match status" value="1"/>
</dbReference>
<keyword evidence="4" id="KW-1185">Reference proteome</keyword>
<feature type="compositionally biased region" description="Basic and acidic residues" evidence="1">
    <location>
        <begin position="475"/>
        <end position="484"/>
    </location>
</feature>
<dbReference type="SUPFAM" id="SSF47769">
    <property type="entry name" value="SAM/Pointed domain"/>
    <property type="match status" value="1"/>
</dbReference>
<dbReference type="GO" id="GO:0005524">
    <property type="term" value="F:ATP binding"/>
    <property type="evidence" value="ECO:0007669"/>
    <property type="project" value="InterPro"/>
</dbReference>
<dbReference type="PROSITE" id="PS50011">
    <property type="entry name" value="PROTEIN_KINASE_DOM"/>
    <property type="match status" value="1"/>
</dbReference>
<dbReference type="EMBL" id="KQ001722">
    <property type="protein sequence ID" value="KJP85500.1"/>
    <property type="molecule type" value="Genomic_DNA"/>
</dbReference>
<dbReference type="PROSITE" id="PS00108">
    <property type="entry name" value="PROTEIN_KINASE_ST"/>
    <property type="match status" value="1"/>
</dbReference>
<dbReference type="OrthoDB" id="312720at2759"/>
<dbReference type="CDD" id="cd09487">
    <property type="entry name" value="SAM_superfamily"/>
    <property type="match status" value="1"/>
</dbReference>
<sequence>MGTRTKWEYRYLKTNRGVYIGGIENKKKNGWGITINNNGNKYEGLFQNDLKHLIGSELLCCLHSHSYKQGKKNADENSEDEFAKGNICLHDNRYIYIGGYKEGKRHGNGILIDYNTYAMYSCIFLRNEMIYKDILFSSVNNFPPKCDKYRLAAPSQEKGRDKGGTHKERPRRRDKVTIEGATKGCECDDNATDGGSLDGGAAEEESPSSSNSEQTGKSKRERDMHSFIENQYKYNIFSYVHFYQQLMKKIKRENASELFTHSVHKKEVHIGESKGEKLLKSTLKNVQEKKDRNNFCPNRRKSKLPCGTSAQNGPSDESPSLKREKEQTNNFLIKTIHNKFEHLEMEKMLMEPLGKNKWVNDISNEEAVDGIFYPANEETMRYTEKGKLETCEGSVTRDASGCSNNLAHVRGRGVIHETDLLEKREELPNNEDRVMCSCAILISTVGDKLRDQATAEDGICVMGEQEEGNETYVVGKEEDSRGKESASGIGDEGKLDNSEFSQQSMETPTVVSNMESEDSMGVDGCADDGRSDRNFSRAPRVAVTQLKSETMGQTLGGESRASGGSNRISGMSGGTFRRRGKTNAVGVNNHDRKDTIRSVSCVSDGSVSRRSLGGSREIETIAHDTKNVKHKKGNGNSNPFLKQTSDDELSKEIESMLPGWLRKKKKKKCLSCAQNCVYWDVFELNFFFFFIGVPKKAIEIFVRNEIDGYCLKYMEDKLLKRMGIHDSVVKKYVILCVQFLLRLREKYKYRKRSNRINGNVQEDAFLLKKNKLHYLNLIGRGGYSNVYRCIYGDKLLTFNDDYFCTRYSTNNIALKIIINKKYRYEFCSEMDILSTLRHPNVSLFLGALKSPQGIALEYINCGSIFDLIHKHKIKIKLRDIMKMGKDIASFMCFLHHKGILHCDLKSSNILLSMSGQIKICDFGLSVQNFSQKPRFLGIVGTYQWTAPEILRAEGYTPQADVYSFGVILWEMLHREIPFRELKHPLDIIACVGYAGKELLISRAIPPPVRYMLKKCLHRNRRKRKSFFFWSEYLDMYLETWAVDSGGHGSYWPLLSR</sequence>
<dbReference type="SUPFAM" id="SSF56112">
    <property type="entry name" value="Protein kinase-like (PK-like)"/>
    <property type="match status" value="1"/>
</dbReference>
<evidence type="ECO:0000313" key="4">
    <source>
        <dbReference type="Proteomes" id="UP000054561"/>
    </source>
</evidence>
<dbReference type="OMA" id="IHHEKVY"/>
<proteinExistence type="predicted"/>
<dbReference type="RefSeq" id="XP_012337878.1">
    <property type="nucleotide sequence ID" value="XM_012482455.1"/>
</dbReference>
<dbReference type="InterPro" id="IPR051681">
    <property type="entry name" value="Ser/Thr_Kinases-Pseudokinases"/>
</dbReference>
<dbReference type="InterPro" id="IPR011009">
    <property type="entry name" value="Kinase-like_dom_sf"/>
</dbReference>
<dbReference type="InterPro" id="IPR013761">
    <property type="entry name" value="SAM/pointed_sf"/>
</dbReference>
<dbReference type="PANTHER" id="PTHR44329">
    <property type="entry name" value="SERINE/THREONINE-PROTEIN KINASE TNNI3K-RELATED"/>
    <property type="match status" value="1"/>
</dbReference>
<dbReference type="CDD" id="cd13999">
    <property type="entry name" value="STKc_MAP3K-like"/>
    <property type="match status" value="1"/>
</dbReference>
<dbReference type="SUPFAM" id="SSF82185">
    <property type="entry name" value="Histone H3 K4-specific methyltransferase SET7/9 N-terminal domain"/>
    <property type="match status" value="1"/>
</dbReference>
<evidence type="ECO:0000259" key="2">
    <source>
        <dbReference type="PROSITE" id="PS50011"/>
    </source>
</evidence>
<protein>
    <submittedName>
        <fullName evidence="3">TKL protein kinase</fullName>
    </submittedName>
</protein>
<dbReference type="GeneID" id="24270165"/>
<dbReference type="AlphaFoldDB" id="A0A0D9QEL3"/>
<dbReference type="InterPro" id="IPR008271">
    <property type="entry name" value="Ser/Thr_kinase_AS"/>
</dbReference>
<dbReference type="Gene3D" id="1.10.510.10">
    <property type="entry name" value="Transferase(Phosphotransferase) domain 1"/>
    <property type="match status" value="1"/>
</dbReference>
<organism evidence="3 4">
    <name type="scientific">Plasmodium fragile</name>
    <dbReference type="NCBI Taxonomy" id="5857"/>
    <lineage>
        <taxon>Eukaryota</taxon>
        <taxon>Sar</taxon>
        <taxon>Alveolata</taxon>
        <taxon>Apicomplexa</taxon>
        <taxon>Aconoidasida</taxon>
        <taxon>Haemosporida</taxon>
        <taxon>Plasmodiidae</taxon>
        <taxon>Plasmodium</taxon>
        <taxon>Plasmodium (Plasmodium)</taxon>
    </lineage>
</organism>
<feature type="domain" description="Protein kinase" evidence="2">
    <location>
        <begin position="772"/>
        <end position="1037"/>
    </location>
</feature>
<dbReference type="InterPro" id="IPR000719">
    <property type="entry name" value="Prot_kinase_dom"/>
</dbReference>
<name>A0A0D9QEL3_PLAFR</name>
<accession>A0A0D9QEL3</accession>
<dbReference type="Pfam" id="PF00069">
    <property type="entry name" value="Pkinase"/>
    <property type="match status" value="1"/>
</dbReference>
<feature type="compositionally biased region" description="Polar residues" evidence="1">
    <location>
        <begin position="308"/>
        <end position="318"/>
    </location>
</feature>
<dbReference type="SMART" id="SM00220">
    <property type="entry name" value="S_TKc"/>
    <property type="match status" value="1"/>
</dbReference>
<dbReference type="GO" id="GO:0004674">
    <property type="term" value="F:protein serine/threonine kinase activity"/>
    <property type="evidence" value="ECO:0007669"/>
    <property type="project" value="TreeGrafter"/>
</dbReference>
<gene>
    <name evidence="3" type="ORF">AK88_04851</name>
</gene>
<dbReference type="Gene3D" id="3.30.200.20">
    <property type="entry name" value="Phosphorylase Kinase, domain 1"/>
    <property type="match status" value="1"/>
</dbReference>
<keyword evidence="3" id="KW-0808">Transferase</keyword>
<evidence type="ECO:0000256" key="1">
    <source>
        <dbReference type="SAM" id="MobiDB-lite"/>
    </source>
</evidence>
<keyword evidence="3" id="KW-0418">Kinase</keyword>
<feature type="region of interest" description="Disordered" evidence="1">
    <location>
        <begin position="153"/>
        <end position="221"/>
    </location>
</feature>